<sequence>MDSVFQENTSTLAIRQTAPVVNLIYLCDCSGSMAGSRIATVNTALNKALAELIEFSDVYPKLKFQMAVLRFANTATWHIPPSPVEQLRYSPLVDTSGLTALGAAYDLLADYLIQVEEQASKLALPPLPPILILFSDGMPTDDVATALAKLAAQPLAQTSLRLAIGIGDQVDTAVLQAWIQAWQQKQPSVPKATKLAARQLAIAGSTLEVCELVSVFTAEAIGRLLTETQP</sequence>
<dbReference type="OrthoDB" id="9806395at2"/>
<protein>
    <submittedName>
        <fullName evidence="2">Uncharacterized conserved protein YegL, contains vWA domain of TerY type</fullName>
    </submittedName>
</protein>
<evidence type="ECO:0000313" key="2">
    <source>
        <dbReference type="EMBL" id="SKA74000.1"/>
    </source>
</evidence>
<dbReference type="PROSITE" id="PS50234">
    <property type="entry name" value="VWFA"/>
    <property type="match status" value="1"/>
</dbReference>
<proteinExistence type="predicted"/>
<dbReference type="Pfam" id="PF00092">
    <property type="entry name" value="VWA"/>
    <property type="match status" value="1"/>
</dbReference>
<dbReference type="EMBL" id="FUYB01000004">
    <property type="protein sequence ID" value="SKA74000.1"/>
    <property type="molecule type" value="Genomic_DNA"/>
</dbReference>
<accession>A0A1T4W9P4</accession>
<gene>
    <name evidence="2" type="ORF">SAMN02745130_01321</name>
</gene>
<organism evidence="2 3">
    <name type="scientific">Thiothrix eikelboomii</name>
    <dbReference type="NCBI Taxonomy" id="92487"/>
    <lineage>
        <taxon>Bacteria</taxon>
        <taxon>Pseudomonadati</taxon>
        <taxon>Pseudomonadota</taxon>
        <taxon>Gammaproteobacteria</taxon>
        <taxon>Thiotrichales</taxon>
        <taxon>Thiotrichaceae</taxon>
        <taxon>Thiothrix</taxon>
    </lineage>
</organism>
<feature type="domain" description="VWFA" evidence="1">
    <location>
        <begin position="22"/>
        <end position="176"/>
    </location>
</feature>
<keyword evidence="3" id="KW-1185">Reference proteome</keyword>
<dbReference type="SMART" id="SM00327">
    <property type="entry name" value="VWA"/>
    <property type="match status" value="1"/>
</dbReference>
<evidence type="ECO:0000259" key="1">
    <source>
        <dbReference type="PROSITE" id="PS50234"/>
    </source>
</evidence>
<dbReference type="Proteomes" id="UP000190460">
    <property type="component" value="Unassembled WGS sequence"/>
</dbReference>
<evidence type="ECO:0000313" key="3">
    <source>
        <dbReference type="Proteomes" id="UP000190460"/>
    </source>
</evidence>
<dbReference type="AlphaFoldDB" id="A0A1T4W9P4"/>
<reference evidence="2 3" key="1">
    <citation type="submission" date="2017-02" db="EMBL/GenBank/DDBJ databases">
        <authorList>
            <person name="Peterson S.W."/>
        </authorList>
    </citation>
    <scope>NUCLEOTIDE SEQUENCE [LARGE SCALE GENOMIC DNA]</scope>
    <source>
        <strain evidence="2 3">ATCC 49788</strain>
    </source>
</reference>
<dbReference type="SUPFAM" id="SSF53300">
    <property type="entry name" value="vWA-like"/>
    <property type="match status" value="1"/>
</dbReference>
<dbReference type="Gene3D" id="3.40.50.410">
    <property type="entry name" value="von Willebrand factor, type A domain"/>
    <property type="match status" value="1"/>
</dbReference>
<dbReference type="STRING" id="92487.SAMN02745130_01321"/>
<dbReference type="InterPro" id="IPR036465">
    <property type="entry name" value="vWFA_dom_sf"/>
</dbReference>
<dbReference type="InterPro" id="IPR002035">
    <property type="entry name" value="VWF_A"/>
</dbReference>
<dbReference type="RefSeq" id="WP_078921790.1">
    <property type="nucleotide sequence ID" value="NZ_FUYB01000004.1"/>
</dbReference>
<name>A0A1T4W9P4_9GAMM</name>